<organism evidence="5 6">
    <name type="scientific">Hydrogenovibrio crunogenus</name>
    <dbReference type="NCBI Taxonomy" id="39765"/>
    <lineage>
        <taxon>Bacteria</taxon>
        <taxon>Pseudomonadati</taxon>
        <taxon>Pseudomonadota</taxon>
        <taxon>Gammaproteobacteria</taxon>
        <taxon>Thiotrichales</taxon>
        <taxon>Piscirickettsiaceae</taxon>
        <taxon>Hydrogenovibrio</taxon>
    </lineage>
</organism>
<dbReference type="PANTHER" id="PTHR45138:SF9">
    <property type="entry name" value="DIGUANYLATE CYCLASE DGCM-RELATED"/>
    <property type="match status" value="1"/>
</dbReference>
<dbReference type="FunFam" id="3.30.70.270:FF:000001">
    <property type="entry name" value="Diguanylate cyclase domain protein"/>
    <property type="match status" value="1"/>
</dbReference>
<dbReference type="GO" id="GO:0005886">
    <property type="term" value="C:plasma membrane"/>
    <property type="evidence" value="ECO:0007669"/>
    <property type="project" value="TreeGrafter"/>
</dbReference>
<dbReference type="InterPro" id="IPR050469">
    <property type="entry name" value="Diguanylate_Cyclase"/>
</dbReference>
<evidence type="ECO:0000256" key="2">
    <source>
        <dbReference type="ARBA" id="ARBA00012528"/>
    </source>
</evidence>
<gene>
    <name evidence="5" type="primary">adrA_2</name>
    <name evidence="5" type="ORF">GHNINEIG_01087</name>
</gene>
<evidence type="ECO:0000256" key="1">
    <source>
        <dbReference type="ARBA" id="ARBA00001946"/>
    </source>
</evidence>
<evidence type="ECO:0000313" key="5">
    <source>
        <dbReference type="EMBL" id="QBZ83046.1"/>
    </source>
</evidence>
<dbReference type="InterPro" id="IPR029787">
    <property type="entry name" value="Nucleotide_cyclase"/>
</dbReference>
<keyword evidence="5" id="KW-0808">Transferase</keyword>
<dbReference type="NCBIfam" id="TIGR00254">
    <property type="entry name" value="GGDEF"/>
    <property type="match status" value="1"/>
</dbReference>
<evidence type="ECO:0000256" key="3">
    <source>
        <dbReference type="ARBA" id="ARBA00034247"/>
    </source>
</evidence>
<proteinExistence type="predicted"/>
<dbReference type="PANTHER" id="PTHR45138">
    <property type="entry name" value="REGULATORY COMPONENTS OF SENSORY TRANSDUCTION SYSTEM"/>
    <property type="match status" value="1"/>
</dbReference>
<dbReference type="InterPro" id="IPR043128">
    <property type="entry name" value="Rev_trsase/Diguanyl_cyclase"/>
</dbReference>
<accession>A0A4P7NZD1</accession>
<reference evidence="5 6" key="1">
    <citation type="submission" date="2018-08" db="EMBL/GenBank/DDBJ databases">
        <title>Horizontal acquisition of hydrogen conversion ability and other habitat adaptations in Hydrogenovibrio crunogenus strains.</title>
        <authorList>
            <person name="Gonnella G."/>
            <person name="Adam N."/>
            <person name="Perner M."/>
        </authorList>
    </citation>
    <scope>NUCLEOTIDE SEQUENCE [LARGE SCALE GENOMIC DNA]</scope>
    <source>
        <strain evidence="5 6">SP-41</strain>
    </source>
</reference>
<comment type="catalytic activity">
    <reaction evidence="3">
        <text>2 GTP = 3',3'-c-di-GMP + 2 diphosphate</text>
        <dbReference type="Rhea" id="RHEA:24898"/>
        <dbReference type="ChEBI" id="CHEBI:33019"/>
        <dbReference type="ChEBI" id="CHEBI:37565"/>
        <dbReference type="ChEBI" id="CHEBI:58805"/>
        <dbReference type="EC" id="2.7.7.65"/>
    </reaction>
</comment>
<dbReference type="Gene3D" id="3.30.70.270">
    <property type="match status" value="1"/>
</dbReference>
<comment type="cofactor">
    <cofactor evidence="1">
        <name>Mg(2+)</name>
        <dbReference type="ChEBI" id="CHEBI:18420"/>
    </cofactor>
</comment>
<name>A0A4P7NZD1_9GAMM</name>
<dbReference type="CDD" id="cd01949">
    <property type="entry name" value="GGDEF"/>
    <property type="match status" value="1"/>
</dbReference>
<evidence type="ECO:0000259" key="4">
    <source>
        <dbReference type="PROSITE" id="PS50887"/>
    </source>
</evidence>
<feature type="domain" description="GGDEF" evidence="4">
    <location>
        <begin position="176"/>
        <end position="307"/>
    </location>
</feature>
<dbReference type="SMART" id="SM00267">
    <property type="entry name" value="GGDEF"/>
    <property type="match status" value="1"/>
</dbReference>
<protein>
    <recommendedName>
        <fullName evidence="2">diguanylate cyclase</fullName>
        <ecNumber evidence="2">2.7.7.65</ecNumber>
    </recommendedName>
</protein>
<dbReference type="Proteomes" id="UP000296201">
    <property type="component" value="Chromosome"/>
</dbReference>
<dbReference type="SUPFAM" id="SSF55073">
    <property type="entry name" value="Nucleotide cyclase"/>
    <property type="match status" value="1"/>
</dbReference>
<sequence length="307" mass="34677">MSIKKEDMISLEKMPAVLDALPDPAFLFSRSGKYVAVYGGRDNRYYHDGSGLVGLYIADLIEAEKSNWFLAKIEEALWSKKLLIEEYELSNKDVKGLPDEGPQNPIWFEGRIQALDFLVDEEEVVLWVASNISERHDLEVKLRALSDTDQLTGIFNRRRLEHDLLLHFDAFAQHATPTSILMFDLDNLKQVNDRFGHHAGDDVILAVTRICRSHLNKNDIACRFGGDEFIVVLPGTELEEAVSLSEKLSAEFKRGLTPFCVDGIKVSVSMGMTTIKPVDESYQDTLKRVDKALYTAKKNGKNQIVID</sequence>
<dbReference type="GO" id="GO:0052621">
    <property type="term" value="F:diguanylate cyclase activity"/>
    <property type="evidence" value="ECO:0007669"/>
    <property type="project" value="UniProtKB-EC"/>
</dbReference>
<keyword evidence="5" id="KW-0548">Nucleotidyltransferase</keyword>
<dbReference type="EMBL" id="CP032096">
    <property type="protein sequence ID" value="QBZ83046.1"/>
    <property type="molecule type" value="Genomic_DNA"/>
</dbReference>
<dbReference type="Pfam" id="PF00990">
    <property type="entry name" value="GGDEF"/>
    <property type="match status" value="1"/>
</dbReference>
<keyword evidence="6" id="KW-1185">Reference proteome</keyword>
<dbReference type="GO" id="GO:0043709">
    <property type="term" value="P:cell adhesion involved in single-species biofilm formation"/>
    <property type="evidence" value="ECO:0007669"/>
    <property type="project" value="TreeGrafter"/>
</dbReference>
<dbReference type="InterPro" id="IPR000160">
    <property type="entry name" value="GGDEF_dom"/>
</dbReference>
<dbReference type="PROSITE" id="PS50887">
    <property type="entry name" value="GGDEF"/>
    <property type="match status" value="1"/>
</dbReference>
<evidence type="ECO:0000313" key="6">
    <source>
        <dbReference type="Proteomes" id="UP000296201"/>
    </source>
</evidence>
<dbReference type="GO" id="GO:1902201">
    <property type="term" value="P:negative regulation of bacterial-type flagellum-dependent cell motility"/>
    <property type="evidence" value="ECO:0007669"/>
    <property type="project" value="TreeGrafter"/>
</dbReference>
<dbReference type="EC" id="2.7.7.65" evidence="2"/>
<dbReference type="AlphaFoldDB" id="A0A4P7NZD1"/>